<feature type="domain" description="Large ribosomal subunit protein bL25 L25" evidence="6">
    <location>
        <begin position="7"/>
        <end position="94"/>
    </location>
</feature>
<dbReference type="PANTHER" id="PTHR33284:SF1">
    <property type="entry name" value="RIBOSOMAL PROTEIN L25_GLN-TRNA SYNTHETASE, ANTI-CODON-BINDING DOMAIN-CONTAINING PROTEIN"/>
    <property type="match status" value="1"/>
</dbReference>
<dbReference type="GO" id="GO:0022625">
    <property type="term" value="C:cytosolic large ribosomal subunit"/>
    <property type="evidence" value="ECO:0007669"/>
    <property type="project" value="TreeGrafter"/>
</dbReference>
<dbReference type="InterPro" id="IPR037121">
    <property type="entry name" value="Ribosomal_bL25_C"/>
</dbReference>
<gene>
    <name evidence="5 8" type="primary">rplY</name>
    <name evidence="5" type="synonym">ctc</name>
    <name evidence="8" type="ORF">BN873_60010</name>
</gene>
<dbReference type="InterPro" id="IPR029751">
    <property type="entry name" value="Ribosomal_L25_dom"/>
</dbReference>
<dbReference type="HAMAP" id="MF_01336">
    <property type="entry name" value="Ribosomal_bL25"/>
    <property type="match status" value="1"/>
</dbReference>
<dbReference type="CDD" id="cd00495">
    <property type="entry name" value="Ribosomal_L25_TL5_CTC"/>
    <property type="match status" value="1"/>
</dbReference>
<evidence type="ECO:0000256" key="5">
    <source>
        <dbReference type="HAMAP-Rule" id="MF_01334"/>
    </source>
</evidence>
<dbReference type="InterPro" id="IPR001021">
    <property type="entry name" value="Ribosomal_bL25_long"/>
</dbReference>
<dbReference type="NCBIfam" id="NF004130">
    <property type="entry name" value="PRK05618.1-5"/>
    <property type="match status" value="1"/>
</dbReference>
<sequence length="210" mass="22770">MSVTFELKAEPRGDLGKGASRRLRRAGKVPAILYGGGQDPQPLVLSHLDILNQLKNEAVYSHVLTLSFGDRTESVVLRDMQRHPFKPTILHMDFLRVSADRKLTVHVPLHFLNEESSRGVKQQGGVVSRALIDIEIACLPKDLPEFIEVDLVNLGIGDALHLTDIRLPAGVELADHIVAGSEQDPIVVSIHHAHGDEGGASAETPTTPAA</sequence>
<dbReference type="HAMAP" id="MF_01334">
    <property type="entry name" value="Ribosomal_bL25_CTC"/>
    <property type="match status" value="1"/>
</dbReference>
<keyword evidence="4 5" id="KW-0687">Ribonucleoprotein</keyword>
<dbReference type="GO" id="GO:0003735">
    <property type="term" value="F:structural constituent of ribosome"/>
    <property type="evidence" value="ECO:0007669"/>
    <property type="project" value="InterPro"/>
</dbReference>
<dbReference type="InterPro" id="IPR020930">
    <property type="entry name" value="Ribosomal_uL5_bac-type"/>
</dbReference>
<dbReference type="OrthoDB" id="9806411at2"/>
<proteinExistence type="inferred from homology"/>
<keyword evidence="3 5" id="KW-0689">Ribosomal protein</keyword>
<dbReference type="PANTHER" id="PTHR33284">
    <property type="entry name" value="RIBOSOMAL PROTEIN L25/GLN-TRNA SYNTHETASE, ANTI-CODON-BINDING DOMAIN-CONTAINING PROTEIN"/>
    <property type="match status" value="1"/>
</dbReference>
<dbReference type="Gene3D" id="2.40.240.10">
    <property type="entry name" value="Ribosomal Protein L25, Chain P"/>
    <property type="match status" value="1"/>
</dbReference>
<evidence type="ECO:0000256" key="3">
    <source>
        <dbReference type="ARBA" id="ARBA00022980"/>
    </source>
</evidence>
<reference evidence="8" key="2">
    <citation type="submission" date="2014-03" db="EMBL/GenBank/DDBJ databases">
        <title>Candidatus Competibacter-lineage genomes retrieved from metagenomes reveal functional metabolic diversity.</title>
        <authorList>
            <person name="McIlroy S.J."/>
            <person name="Albertsen M."/>
            <person name="Andresen E.K."/>
            <person name="Saunders A.M."/>
            <person name="Kristiansen R."/>
            <person name="Stokholm-Bjerregaard M."/>
            <person name="Nielsen K.L."/>
            <person name="Nielsen P.H."/>
        </authorList>
    </citation>
    <scope>NUCLEOTIDE SEQUENCE</scope>
    <source>
        <strain evidence="8">Run_A_D11</strain>
    </source>
</reference>
<evidence type="ECO:0000256" key="2">
    <source>
        <dbReference type="ARBA" id="ARBA00022884"/>
    </source>
</evidence>
<dbReference type="NCBIfam" id="NF004612">
    <property type="entry name" value="PRK05943.1"/>
    <property type="match status" value="1"/>
</dbReference>
<dbReference type="RefSeq" id="WP_048674425.1">
    <property type="nucleotide sequence ID" value="NZ_CBTJ020000069.1"/>
</dbReference>
<dbReference type="Pfam" id="PF14693">
    <property type="entry name" value="Ribosomal_TL5_C"/>
    <property type="match status" value="1"/>
</dbReference>
<dbReference type="GO" id="GO:0008097">
    <property type="term" value="F:5S rRNA binding"/>
    <property type="evidence" value="ECO:0007669"/>
    <property type="project" value="InterPro"/>
</dbReference>
<reference evidence="8" key="1">
    <citation type="submission" date="2013-07" db="EMBL/GenBank/DDBJ databases">
        <authorList>
            <person name="McIlroy S."/>
        </authorList>
    </citation>
    <scope>NUCLEOTIDE SEQUENCE [LARGE SCALE GENOMIC DNA]</scope>
    <source>
        <strain evidence="8">Run_A_D11</strain>
    </source>
</reference>
<dbReference type="SUPFAM" id="SSF50715">
    <property type="entry name" value="Ribosomal protein L25-like"/>
    <property type="match status" value="1"/>
</dbReference>
<dbReference type="NCBIfam" id="TIGR00731">
    <property type="entry name" value="bL25_bact_ctc"/>
    <property type="match status" value="1"/>
</dbReference>
<organism evidence="8 9">
    <name type="scientific">Candidatus Competibacter denitrificans Run_A_D11</name>
    <dbReference type="NCBI Taxonomy" id="1400863"/>
    <lineage>
        <taxon>Bacteria</taxon>
        <taxon>Pseudomonadati</taxon>
        <taxon>Pseudomonadota</taxon>
        <taxon>Gammaproteobacteria</taxon>
        <taxon>Candidatus Competibacteraceae</taxon>
        <taxon>Candidatus Competibacter</taxon>
    </lineage>
</organism>
<dbReference type="EMBL" id="CBTJ020000069">
    <property type="protein sequence ID" value="CDI03599.1"/>
    <property type="molecule type" value="Genomic_DNA"/>
</dbReference>
<dbReference type="InterPro" id="IPR020055">
    <property type="entry name" value="Ribosomal_bL25_short"/>
</dbReference>
<dbReference type="STRING" id="1400863.BN873_60010"/>
<evidence type="ECO:0000259" key="7">
    <source>
        <dbReference type="Pfam" id="PF14693"/>
    </source>
</evidence>
<accession>W6MA86</accession>
<evidence type="ECO:0000313" key="9">
    <source>
        <dbReference type="Proteomes" id="UP000035760"/>
    </source>
</evidence>
<dbReference type="InterPro" id="IPR011035">
    <property type="entry name" value="Ribosomal_bL25/Gln-tRNA_synth"/>
</dbReference>
<dbReference type="Gene3D" id="2.170.120.20">
    <property type="entry name" value="Ribosomal protein L25, beta domain"/>
    <property type="match status" value="1"/>
</dbReference>
<comment type="similarity">
    <text evidence="5">Belongs to the bacterial ribosomal protein bL25 family. CTC subfamily.</text>
</comment>
<evidence type="ECO:0000256" key="4">
    <source>
        <dbReference type="ARBA" id="ARBA00023274"/>
    </source>
</evidence>
<feature type="domain" description="Large ribosomal subunit protein bL25 beta" evidence="7">
    <location>
        <begin position="102"/>
        <end position="192"/>
    </location>
</feature>
<comment type="caution">
    <text evidence="8">The sequence shown here is derived from an EMBL/GenBank/DDBJ whole genome shotgun (WGS) entry which is preliminary data.</text>
</comment>
<dbReference type="AlphaFoldDB" id="W6MA86"/>
<dbReference type="InterPro" id="IPR020056">
    <property type="entry name" value="Rbsml_bL25/Gln-tRNA_synth_N"/>
</dbReference>
<evidence type="ECO:0000259" key="6">
    <source>
        <dbReference type="Pfam" id="PF01386"/>
    </source>
</evidence>
<evidence type="ECO:0000256" key="1">
    <source>
        <dbReference type="ARBA" id="ARBA00022730"/>
    </source>
</evidence>
<dbReference type="InterPro" id="IPR020057">
    <property type="entry name" value="Ribosomal_bL25_b-dom"/>
</dbReference>
<comment type="function">
    <text evidence="5">This is one of the proteins that binds to the 5S RNA in the ribosome where it forms part of the central protuberance.</text>
</comment>
<evidence type="ECO:0000313" key="8">
    <source>
        <dbReference type="EMBL" id="CDI03599.1"/>
    </source>
</evidence>
<keyword evidence="1 5" id="KW-0699">rRNA-binding</keyword>
<protein>
    <recommendedName>
        <fullName evidence="5">Large ribosomal subunit protein bL25</fullName>
    </recommendedName>
    <alternativeName>
        <fullName evidence="5">General stress protein CTC</fullName>
    </alternativeName>
</protein>
<dbReference type="NCBIfam" id="NF004128">
    <property type="entry name" value="PRK05618.1-2"/>
    <property type="match status" value="1"/>
</dbReference>
<keyword evidence="9" id="KW-1185">Reference proteome</keyword>
<dbReference type="Pfam" id="PF01386">
    <property type="entry name" value="Ribosomal_L25p"/>
    <property type="match status" value="1"/>
</dbReference>
<name>W6MA86_9GAMM</name>
<dbReference type="GO" id="GO:0006412">
    <property type="term" value="P:translation"/>
    <property type="evidence" value="ECO:0007669"/>
    <property type="project" value="UniProtKB-UniRule"/>
</dbReference>
<keyword evidence="2 5" id="KW-0694">RNA-binding</keyword>
<comment type="subunit">
    <text evidence="5">Part of the 50S ribosomal subunit; part of the 5S rRNA/L5/L18/L25 subcomplex. Contacts the 5S rRNA. Binds to the 5S rRNA independently of L5 and L18.</text>
</comment>
<dbReference type="Proteomes" id="UP000035760">
    <property type="component" value="Unassembled WGS sequence"/>
</dbReference>